<evidence type="ECO:0000256" key="6">
    <source>
        <dbReference type="ARBA" id="ARBA00022806"/>
    </source>
</evidence>
<dbReference type="SUPFAM" id="SSF52540">
    <property type="entry name" value="P-loop containing nucleoside triphosphate hydrolases"/>
    <property type="match status" value="1"/>
</dbReference>
<feature type="compositionally biased region" description="Polar residues" evidence="13">
    <location>
        <begin position="1241"/>
        <end position="1250"/>
    </location>
</feature>
<reference evidence="17 18" key="1">
    <citation type="submission" date="2015-04" db="EMBL/GenBank/DDBJ databases">
        <authorList>
            <person name="Syromyatnikov M.Y."/>
            <person name="Popov V.N."/>
        </authorList>
    </citation>
    <scope>NUCLEOTIDE SEQUENCE [LARGE SCALE GENOMIC DNA]</scope>
    <source>
        <strain evidence="17">WF-38-12</strain>
    </source>
</reference>
<organism evidence="17 18">
    <name type="scientific">Talaromyces islandicus</name>
    <name type="common">Penicillium islandicum</name>
    <dbReference type="NCBI Taxonomy" id="28573"/>
    <lineage>
        <taxon>Eukaryota</taxon>
        <taxon>Fungi</taxon>
        <taxon>Dikarya</taxon>
        <taxon>Ascomycota</taxon>
        <taxon>Pezizomycotina</taxon>
        <taxon>Eurotiomycetes</taxon>
        <taxon>Eurotiomycetidae</taxon>
        <taxon>Eurotiales</taxon>
        <taxon>Trichocomaceae</taxon>
        <taxon>Talaromyces</taxon>
        <taxon>Talaromyces sect. Islandici</taxon>
    </lineage>
</organism>
<feature type="compositionally biased region" description="Low complexity" evidence="13">
    <location>
        <begin position="274"/>
        <end position="288"/>
    </location>
</feature>
<dbReference type="FunFam" id="3.40.50.300:FF:001975">
    <property type="entry name" value="ATP-dependent DNA helicase"/>
    <property type="match status" value="1"/>
</dbReference>
<name>A0A0U1LN67_TALIS</name>
<dbReference type="STRING" id="28573.A0A0U1LN67"/>
<evidence type="ECO:0000256" key="11">
    <source>
        <dbReference type="ARBA" id="ARBA00034617"/>
    </source>
</evidence>
<dbReference type="Pfam" id="PF09382">
    <property type="entry name" value="RQC"/>
    <property type="match status" value="1"/>
</dbReference>
<accession>A0A0U1LN67</accession>
<dbReference type="Pfam" id="PF00271">
    <property type="entry name" value="Helicase_C"/>
    <property type="match status" value="1"/>
</dbReference>
<dbReference type="Proteomes" id="UP000054383">
    <property type="component" value="Unassembled WGS sequence"/>
</dbReference>
<dbReference type="PROSITE" id="PS51194">
    <property type="entry name" value="HELICASE_CTER"/>
    <property type="match status" value="1"/>
</dbReference>
<dbReference type="OrthoDB" id="10261556at2759"/>
<dbReference type="NCBIfam" id="TIGR00614">
    <property type="entry name" value="recQ_fam"/>
    <property type="match status" value="1"/>
</dbReference>
<dbReference type="SMART" id="SM00487">
    <property type="entry name" value="DEXDc"/>
    <property type="match status" value="1"/>
</dbReference>
<feature type="compositionally biased region" description="Low complexity" evidence="13">
    <location>
        <begin position="1545"/>
        <end position="1555"/>
    </location>
</feature>
<dbReference type="GO" id="GO:0006260">
    <property type="term" value="P:DNA replication"/>
    <property type="evidence" value="ECO:0007669"/>
    <property type="project" value="InterPro"/>
</dbReference>
<dbReference type="GO" id="GO:0005694">
    <property type="term" value="C:chromosome"/>
    <property type="evidence" value="ECO:0007669"/>
    <property type="project" value="TreeGrafter"/>
</dbReference>
<keyword evidence="7" id="KW-0067">ATP-binding</keyword>
<dbReference type="SMART" id="SM00490">
    <property type="entry name" value="HELICc"/>
    <property type="match status" value="1"/>
</dbReference>
<evidence type="ECO:0000256" key="2">
    <source>
        <dbReference type="ARBA" id="ARBA00004123"/>
    </source>
</evidence>
<feature type="compositionally biased region" description="Low complexity" evidence="13">
    <location>
        <begin position="94"/>
        <end position="117"/>
    </location>
</feature>
<dbReference type="InterPro" id="IPR011545">
    <property type="entry name" value="DEAD/DEAH_box_helicase_dom"/>
</dbReference>
<dbReference type="CDD" id="cd18794">
    <property type="entry name" value="SF2_C_RecQ"/>
    <property type="match status" value="1"/>
</dbReference>
<dbReference type="SUPFAM" id="SSF46785">
    <property type="entry name" value="Winged helix' DNA-binding domain"/>
    <property type="match status" value="1"/>
</dbReference>
<dbReference type="InterPro" id="IPR018982">
    <property type="entry name" value="RQC_domain"/>
</dbReference>
<sequence length="1567" mass="173415">MTKNNLQQHLSWLLNRGSPDLSSVDTLTRTVTNLAIPDPSVPAVQQPNRPVRQETLDEINPTSNIQNGQSQVNRSRDEEIPNDDLEMARLQLAPSSETKSRLLSSSRKSRSITPTTPASRKDHGSGSPLFEGQKNNAVQASPSKIKKRKTPTKRTGGLLLSSDLKSPFDDLDVESIDLTGDAEPSTSSATVETFEEPTRLWREDFAARAEPLSTRGKKRKSNEYQSDLVSPRKMSPGGKVSGTPSKARVLDIRASPTSQRASTKSTRKPTHDLASMSPVRSAVSASRASTRDIFVNSDLDNEEDNLALRDIDDFNLFSDEPEDTLRYPHLPKTTHTEEKLPSSPSKRSKQKQQVTPAPQLKEKAQAVVAPVAATPLSQQNKDQKVEAFLDLHPTVIDSAIKKLNQDLVANADIVVQYAMEGNQPPSELLAANKSARSKIDALGKIKTERATYEQRKARKDDLKEIMVRAVASGGDLSGVTTEVNESQAIMKELQQIEAEMSNLLTLVDMDLSKFPTVATSDTPRNHQVNTPRDAFQTSSGSRIQAVRQEMGYNASPATQNFSPQISASSVDTSFGFNDTRSAYQGRDVTMNGGDYGYNRTTTSLVSNSNDIDEFDFDAEDDDLFEAANDLSNMDSHLMDDHRSSGRKVFGETSGNAGRVPTPKKNAADSSAMMSHVWSKDVKAVMRDRFHLKGFRPNQLEAINATLSGKDAFVLMPTGGGKSLCYQLPSVVNSGHTKGITIVVSPLLSLMEDQVEHLKKLNIKAHYINGDVSAEHKRWVASTLRSPYADREIELLYVTPEMVNKNLSLQDTLKTLHRNGKFARLVIDEAHCVSQWGHDFRPDYKELGSFRAEFFGVPVMALTATATQSVKVDVIQNLGMTGCEVLTQSFNRPNLTYDVLPKKGTAAEINAQIADIIKTSYKGKAGIVYCLSRKDCETVAEQLRSEHRIKAMHYHAGMSSEDRSAVQRDWQSGKHHVIVATIAFGMGIDKPDVRFVVHHTIPKSLEGYYQETGRAGRDGKRSGCYLFYSYKDTTQQRRFIDQGDGDWRQKNRQRQMLRNVVQFCENKSDCRRVQILAYFNESFRVEDCHGTCDNCKSDATFENRDFSHEAKKAVELVKMFEQNSEDVTVLHCIDIFRGSGKKMKKEHSQMPQYGAGSHIELGDVERLFYRLISEEALQEISKIKAKFTHQYVKTGRNAQHVISGRQRVQMPVMSGTKPSTGPSRSRKTTNTGSTGVMDDHPQSTMVPSPTQASRRRAVRKAKPKRTAGNESEDDDSDGFEPIRVAGTSNRRKKAEIGPPITQNDQLANLDDMRRMVAEEFMANAKDLCQRIMLEKQLRGQPFSDTVLREMAIKLPQDMTQMHDLEDVDHDKVERYGSRFLKLTQTSKAFLLDMQRNQEINNEVVHDPNHTNVIDISSDEYGYSSEDEEIFTSLSQMPNNDESVTSRYFDTAPTSRSSRGGSSARPSGTQLTDLDGPTAPRRRASKSTSARGSRETGKRAASGASGGRKKAAGPPKRNFSGGSQRGKKAYRGGSSGRAASGSGGGASSRKGAKSTASQASSSRIAMMPT</sequence>
<feature type="domain" description="HRDC" evidence="14">
    <location>
        <begin position="1309"/>
        <end position="1392"/>
    </location>
</feature>
<evidence type="ECO:0000259" key="14">
    <source>
        <dbReference type="PROSITE" id="PS50967"/>
    </source>
</evidence>
<keyword evidence="18" id="KW-1185">Reference proteome</keyword>
<gene>
    <name evidence="17" type="ORF">PISL3812_01826</name>
</gene>
<evidence type="ECO:0000256" key="9">
    <source>
        <dbReference type="ARBA" id="ARBA00023235"/>
    </source>
</evidence>
<evidence type="ECO:0000256" key="13">
    <source>
        <dbReference type="SAM" id="MobiDB-lite"/>
    </source>
</evidence>
<evidence type="ECO:0000256" key="3">
    <source>
        <dbReference type="ARBA" id="ARBA00005446"/>
    </source>
</evidence>
<dbReference type="InterPro" id="IPR014001">
    <property type="entry name" value="Helicase_ATP-bd"/>
</dbReference>
<evidence type="ECO:0000256" key="4">
    <source>
        <dbReference type="ARBA" id="ARBA00022741"/>
    </source>
</evidence>
<evidence type="ECO:0000259" key="15">
    <source>
        <dbReference type="PROSITE" id="PS51192"/>
    </source>
</evidence>
<dbReference type="PROSITE" id="PS50967">
    <property type="entry name" value="HRDC"/>
    <property type="match status" value="1"/>
</dbReference>
<evidence type="ECO:0000256" key="5">
    <source>
        <dbReference type="ARBA" id="ARBA00022801"/>
    </source>
</evidence>
<dbReference type="GO" id="GO:0005737">
    <property type="term" value="C:cytoplasm"/>
    <property type="evidence" value="ECO:0007669"/>
    <property type="project" value="TreeGrafter"/>
</dbReference>
<evidence type="ECO:0000259" key="16">
    <source>
        <dbReference type="PROSITE" id="PS51194"/>
    </source>
</evidence>
<proteinExistence type="inferred from homology"/>
<dbReference type="GO" id="GO:0009378">
    <property type="term" value="F:four-way junction helicase activity"/>
    <property type="evidence" value="ECO:0007669"/>
    <property type="project" value="TreeGrafter"/>
</dbReference>
<keyword evidence="4" id="KW-0547">Nucleotide-binding</keyword>
<dbReference type="GO" id="GO:0005524">
    <property type="term" value="F:ATP binding"/>
    <property type="evidence" value="ECO:0007669"/>
    <property type="project" value="UniProtKB-KW"/>
</dbReference>
<dbReference type="SMART" id="SM00956">
    <property type="entry name" value="RQC"/>
    <property type="match status" value="1"/>
</dbReference>
<dbReference type="InterPro" id="IPR036388">
    <property type="entry name" value="WH-like_DNA-bd_sf"/>
</dbReference>
<dbReference type="InterPro" id="IPR002464">
    <property type="entry name" value="DNA/RNA_helicase_DEAH_CS"/>
</dbReference>
<dbReference type="FunFam" id="3.40.50.300:FF:000537">
    <property type="entry name" value="Bloom syndrome RecQ-like helicase"/>
    <property type="match status" value="1"/>
</dbReference>
<feature type="compositionally biased region" description="Polar residues" evidence="13">
    <location>
        <begin position="255"/>
        <end position="264"/>
    </location>
</feature>
<dbReference type="GO" id="GO:0016787">
    <property type="term" value="F:hydrolase activity"/>
    <property type="evidence" value="ECO:0007669"/>
    <property type="project" value="UniProtKB-KW"/>
</dbReference>
<comment type="cofactor">
    <cofactor evidence="1">
        <name>Zn(2+)</name>
        <dbReference type="ChEBI" id="CHEBI:29105"/>
    </cofactor>
</comment>
<dbReference type="PROSITE" id="PS00690">
    <property type="entry name" value="DEAH_ATP_HELICASE"/>
    <property type="match status" value="1"/>
</dbReference>
<feature type="region of interest" description="Disordered" evidence="13">
    <location>
        <begin position="210"/>
        <end position="288"/>
    </location>
</feature>
<dbReference type="SUPFAM" id="SSF47819">
    <property type="entry name" value="HRDC-like"/>
    <property type="match status" value="1"/>
</dbReference>
<feature type="domain" description="Helicase C-terminal" evidence="16">
    <location>
        <begin position="911"/>
        <end position="1057"/>
    </location>
</feature>
<protein>
    <recommendedName>
        <fullName evidence="12">DNA 3'-5' helicase</fullName>
        <ecNumber evidence="12">5.6.2.4</ecNumber>
    </recommendedName>
</protein>
<feature type="compositionally biased region" description="Polar residues" evidence="13">
    <location>
        <begin position="1215"/>
        <end position="1233"/>
    </location>
</feature>
<evidence type="ECO:0000256" key="8">
    <source>
        <dbReference type="ARBA" id="ARBA00023125"/>
    </source>
</evidence>
<dbReference type="OMA" id="PNHHNVI"/>
<dbReference type="PANTHER" id="PTHR13710">
    <property type="entry name" value="DNA HELICASE RECQ FAMILY MEMBER"/>
    <property type="match status" value="1"/>
</dbReference>
<evidence type="ECO:0000256" key="1">
    <source>
        <dbReference type="ARBA" id="ARBA00001947"/>
    </source>
</evidence>
<evidence type="ECO:0000256" key="7">
    <source>
        <dbReference type="ARBA" id="ARBA00022840"/>
    </source>
</evidence>
<dbReference type="Pfam" id="PF00270">
    <property type="entry name" value="DEAD"/>
    <property type="match status" value="1"/>
</dbReference>
<feature type="compositionally biased region" description="Polar residues" evidence="13">
    <location>
        <begin position="60"/>
        <end position="73"/>
    </location>
</feature>
<dbReference type="InterPro" id="IPR027417">
    <property type="entry name" value="P-loop_NTPase"/>
</dbReference>
<dbReference type="GO" id="GO:0005634">
    <property type="term" value="C:nucleus"/>
    <property type="evidence" value="ECO:0007669"/>
    <property type="project" value="UniProtKB-SubCell"/>
</dbReference>
<dbReference type="GO" id="GO:0043138">
    <property type="term" value="F:3'-5' DNA helicase activity"/>
    <property type="evidence" value="ECO:0007669"/>
    <property type="project" value="UniProtKB-EC"/>
</dbReference>
<evidence type="ECO:0000313" key="17">
    <source>
        <dbReference type="EMBL" id="CRG84557.1"/>
    </source>
</evidence>
<dbReference type="Pfam" id="PF00570">
    <property type="entry name" value="HRDC"/>
    <property type="match status" value="1"/>
</dbReference>
<keyword evidence="8" id="KW-0238">DNA-binding</keyword>
<dbReference type="InterPro" id="IPR032284">
    <property type="entry name" value="RecQ_Zn-bd"/>
</dbReference>
<keyword evidence="10" id="KW-0539">Nucleus</keyword>
<dbReference type="Gene3D" id="1.10.10.10">
    <property type="entry name" value="Winged helix-like DNA-binding domain superfamily/Winged helix DNA-binding domain"/>
    <property type="match status" value="1"/>
</dbReference>
<feature type="region of interest" description="Disordered" evidence="13">
    <location>
        <begin position="1432"/>
        <end position="1567"/>
    </location>
</feature>
<dbReference type="InterPro" id="IPR036390">
    <property type="entry name" value="WH_DNA-bd_sf"/>
</dbReference>
<comment type="catalytic activity">
    <reaction evidence="11">
        <text>Couples ATP hydrolysis with the unwinding of duplex DNA by translocating in the 3'-5' direction.</text>
        <dbReference type="EC" id="5.6.2.4"/>
    </reaction>
</comment>
<evidence type="ECO:0000256" key="12">
    <source>
        <dbReference type="ARBA" id="ARBA00034808"/>
    </source>
</evidence>
<dbReference type="PANTHER" id="PTHR13710:SF153">
    <property type="entry name" value="RECQ-LIKE DNA HELICASE BLM"/>
    <property type="match status" value="1"/>
</dbReference>
<dbReference type="GO" id="GO:0000724">
    <property type="term" value="P:double-strand break repair via homologous recombination"/>
    <property type="evidence" value="ECO:0007669"/>
    <property type="project" value="TreeGrafter"/>
</dbReference>
<feature type="region of interest" description="Disordered" evidence="13">
    <location>
        <begin position="1197"/>
        <end position="1302"/>
    </location>
</feature>
<dbReference type="EC" id="5.6.2.4" evidence="12"/>
<feature type="domain" description="Helicase ATP-binding" evidence="15">
    <location>
        <begin position="702"/>
        <end position="883"/>
    </location>
</feature>
<dbReference type="EMBL" id="CVMT01000001">
    <property type="protein sequence ID" value="CRG84557.1"/>
    <property type="molecule type" value="Genomic_DNA"/>
</dbReference>
<dbReference type="InterPro" id="IPR010997">
    <property type="entry name" value="HRDC-like_sf"/>
</dbReference>
<dbReference type="InterPro" id="IPR001650">
    <property type="entry name" value="Helicase_C-like"/>
</dbReference>
<dbReference type="CDD" id="cd17920">
    <property type="entry name" value="DEXHc_RecQ"/>
    <property type="match status" value="1"/>
</dbReference>
<comment type="similarity">
    <text evidence="3">Belongs to the helicase family. RecQ subfamily.</text>
</comment>
<dbReference type="GO" id="GO:0003677">
    <property type="term" value="F:DNA binding"/>
    <property type="evidence" value="ECO:0007669"/>
    <property type="project" value="UniProtKB-KW"/>
</dbReference>
<feature type="region of interest" description="Disordered" evidence="13">
    <location>
        <begin position="37"/>
        <end position="164"/>
    </location>
</feature>
<keyword evidence="9" id="KW-0413">Isomerase</keyword>
<comment type="subcellular location">
    <subcellularLocation>
        <location evidence="2">Nucleus</location>
    </subcellularLocation>
</comment>
<evidence type="ECO:0000256" key="10">
    <source>
        <dbReference type="ARBA" id="ARBA00023242"/>
    </source>
</evidence>
<dbReference type="InterPro" id="IPR002121">
    <property type="entry name" value="HRDC_dom"/>
</dbReference>
<feature type="region of interest" description="Disordered" evidence="13">
    <location>
        <begin position="641"/>
        <end position="671"/>
    </location>
</feature>
<dbReference type="InterPro" id="IPR044876">
    <property type="entry name" value="HRDC_dom_sf"/>
</dbReference>
<dbReference type="Gene3D" id="1.10.150.80">
    <property type="entry name" value="HRDC domain"/>
    <property type="match status" value="1"/>
</dbReference>
<feature type="compositionally biased region" description="Low complexity" evidence="13">
    <location>
        <begin position="1449"/>
        <end position="1467"/>
    </location>
</feature>
<feature type="compositionally biased region" description="Basic residues" evidence="13">
    <location>
        <begin position="1252"/>
        <end position="1264"/>
    </location>
</feature>
<feature type="compositionally biased region" description="Polar residues" evidence="13">
    <location>
        <begin position="1432"/>
        <end position="1446"/>
    </location>
</feature>
<keyword evidence="6" id="KW-0347">Helicase</keyword>
<dbReference type="Gene3D" id="3.40.50.300">
    <property type="entry name" value="P-loop containing nucleotide triphosphate hydrolases"/>
    <property type="match status" value="2"/>
</dbReference>
<evidence type="ECO:0000313" key="18">
    <source>
        <dbReference type="Proteomes" id="UP000054383"/>
    </source>
</evidence>
<feature type="region of interest" description="Disordered" evidence="13">
    <location>
        <begin position="319"/>
        <end position="362"/>
    </location>
</feature>
<dbReference type="PROSITE" id="PS51192">
    <property type="entry name" value="HELICASE_ATP_BIND_1"/>
    <property type="match status" value="1"/>
</dbReference>
<dbReference type="Pfam" id="PF16124">
    <property type="entry name" value="RecQ_Zn_bind"/>
    <property type="match status" value="1"/>
</dbReference>
<keyword evidence="5" id="KW-0378">Hydrolase</keyword>
<dbReference type="InterPro" id="IPR004589">
    <property type="entry name" value="DNA_helicase_ATP-dep_RecQ"/>
</dbReference>